<reference evidence="1" key="1">
    <citation type="journal article" date="2020" name="mSystems">
        <title>Genome- and Community-Level Interaction Insights into Carbon Utilization and Element Cycling Functions of Hydrothermarchaeota in Hydrothermal Sediment.</title>
        <authorList>
            <person name="Zhou Z."/>
            <person name="Liu Y."/>
            <person name="Xu W."/>
            <person name="Pan J."/>
            <person name="Luo Z.H."/>
            <person name="Li M."/>
        </authorList>
    </citation>
    <scope>NUCLEOTIDE SEQUENCE [LARGE SCALE GENOMIC DNA]</scope>
    <source>
        <strain evidence="1">SpSt-1219</strain>
    </source>
</reference>
<keyword evidence="1" id="KW-0687">Ribonucleoprotein</keyword>
<gene>
    <name evidence="1" type="ORF">ENN92_00155</name>
</gene>
<dbReference type="AlphaFoldDB" id="A0A7C1HGH1"/>
<dbReference type="EMBL" id="DSDM01000013">
    <property type="protein sequence ID" value="HDQ88551.1"/>
    <property type="molecule type" value="Genomic_DNA"/>
</dbReference>
<proteinExistence type="predicted"/>
<sequence>MAKLKTRKTLAKRIKITKTGKVMVGALNNGHLKRKLTANAKSRKKGLRVFENNARKQLFKALLSKRGKNIDA</sequence>
<keyword evidence="1" id="KW-0689">Ribosomal protein</keyword>
<organism evidence="1">
    <name type="scientific">candidate division WWE3 bacterium</name>
    <dbReference type="NCBI Taxonomy" id="2053526"/>
    <lineage>
        <taxon>Bacteria</taxon>
        <taxon>Katanobacteria</taxon>
    </lineage>
</organism>
<dbReference type="Proteomes" id="UP000886066">
    <property type="component" value="Unassembled WGS sequence"/>
</dbReference>
<dbReference type="Gene3D" id="4.10.410.60">
    <property type="match status" value="1"/>
</dbReference>
<comment type="caution">
    <text evidence="1">The sequence shown here is derived from an EMBL/GenBank/DDBJ whole genome shotgun (WGS) entry which is preliminary data.</text>
</comment>
<evidence type="ECO:0000313" key="1">
    <source>
        <dbReference type="EMBL" id="HDQ88551.1"/>
    </source>
</evidence>
<dbReference type="SUPFAM" id="SSF143034">
    <property type="entry name" value="L35p-like"/>
    <property type="match status" value="1"/>
</dbReference>
<accession>A0A7C1HGH1</accession>
<dbReference type="GO" id="GO:0005840">
    <property type="term" value="C:ribosome"/>
    <property type="evidence" value="ECO:0007669"/>
    <property type="project" value="UniProtKB-KW"/>
</dbReference>
<dbReference type="InterPro" id="IPR037229">
    <property type="entry name" value="Ribosomal_bL35_sf"/>
</dbReference>
<protein>
    <submittedName>
        <fullName evidence="1">50S ribosomal protein L35</fullName>
    </submittedName>
</protein>
<name>A0A7C1HGH1_UNCKA</name>